<dbReference type="Proteomes" id="UP000597444">
    <property type="component" value="Unassembled WGS sequence"/>
</dbReference>
<sequence length="98" mass="10876">MHNDSIETLLLRHYGRTASSPAGLEQQLVASLHHQEADLRWQQGVTNRLRTHRISRRRAVRFVALTSAGAGLLSVGIESMRMVESALVGQRQDAVHAP</sequence>
<organism evidence="1 2">
    <name type="scientific">Reticulibacter mediterranei</name>
    <dbReference type="NCBI Taxonomy" id="2778369"/>
    <lineage>
        <taxon>Bacteria</taxon>
        <taxon>Bacillati</taxon>
        <taxon>Chloroflexota</taxon>
        <taxon>Ktedonobacteria</taxon>
        <taxon>Ktedonobacterales</taxon>
        <taxon>Reticulibacteraceae</taxon>
        <taxon>Reticulibacter</taxon>
    </lineage>
</organism>
<dbReference type="AlphaFoldDB" id="A0A8J3IMA9"/>
<protein>
    <submittedName>
        <fullName evidence="1">Uncharacterized protein</fullName>
    </submittedName>
</protein>
<evidence type="ECO:0000313" key="2">
    <source>
        <dbReference type="Proteomes" id="UP000597444"/>
    </source>
</evidence>
<comment type="caution">
    <text evidence="1">The sequence shown here is derived from an EMBL/GenBank/DDBJ whole genome shotgun (WGS) entry which is preliminary data.</text>
</comment>
<reference evidence="1" key="1">
    <citation type="submission" date="2020-10" db="EMBL/GenBank/DDBJ databases">
        <title>Taxonomic study of unclassified bacteria belonging to the class Ktedonobacteria.</title>
        <authorList>
            <person name="Yabe S."/>
            <person name="Wang C.M."/>
            <person name="Zheng Y."/>
            <person name="Sakai Y."/>
            <person name="Cavaletti L."/>
            <person name="Monciardini P."/>
            <person name="Donadio S."/>
        </authorList>
    </citation>
    <scope>NUCLEOTIDE SEQUENCE</scope>
    <source>
        <strain evidence="1">ID150040</strain>
    </source>
</reference>
<accession>A0A8J3IMA9</accession>
<name>A0A8J3IMA9_9CHLR</name>
<evidence type="ECO:0000313" key="1">
    <source>
        <dbReference type="EMBL" id="GHO92076.1"/>
    </source>
</evidence>
<dbReference type="RefSeq" id="WP_220202935.1">
    <property type="nucleotide sequence ID" value="NZ_BNJK01000001.1"/>
</dbReference>
<keyword evidence="2" id="KW-1185">Reference proteome</keyword>
<gene>
    <name evidence="1" type="ORF">KSF_021240</name>
</gene>
<dbReference type="EMBL" id="BNJK01000001">
    <property type="protein sequence ID" value="GHO92076.1"/>
    <property type="molecule type" value="Genomic_DNA"/>
</dbReference>
<proteinExistence type="predicted"/>